<keyword evidence="1" id="KW-1133">Transmembrane helix</keyword>
<dbReference type="EMBL" id="CP011412">
    <property type="protein sequence ID" value="AKH19728.1"/>
    <property type="molecule type" value="Genomic_DNA"/>
</dbReference>
<keyword evidence="1" id="KW-0812">Transmembrane</keyword>
<reference evidence="2 3" key="1">
    <citation type="journal article" date="2015" name="Genome Announc.">
        <title>Complete Genome Sequence of Sedimenticola thiotaurini Strain SIP-G1, a Polyphosphate- and Polyhydroxyalkanoate-Accumulating Sulfur-Oxidizing Gammaproteobacterium Isolated from Salt Marsh Sediments.</title>
        <authorList>
            <person name="Flood B.E."/>
            <person name="Jones D.S."/>
            <person name="Bailey J.V."/>
        </authorList>
    </citation>
    <scope>NUCLEOTIDE SEQUENCE [LARGE SCALE GENOMIC DNA]</scope>
    <source>
        <strain evidence="2 3">SIP-G1</strain>
    </source>
</reference>
<feature type="transmembrane region" description="Helical" evidence="1">
    <location>
        <begin position="37"/>
        <end position="56"/>
    </location>
</feature>
<dbReference type="RefSeq" id="WP_046858664.1">
    <property type="nucleotide sequence ID" value="NZ_CP011412.1"/>
</dbReference>
<organism evidence="2 3">
    <name type="scientific">Sedimenticola thiotaurini</name>
    <dbReference type="NCBI Taxonomy" id="1543721"/>
    <lineage>
        <taxon>Bacteria</taxon>
        <taxon>Pseudomonadati</taxon>
        <taxon>Pseudomonadota</taxon>
        <taxon>Gammaproteobacteria</taxon>
        <taxon>Chromatiales</taxon>
        <taxon>Sedimenticolaceae</taxon>
        <taxon>Sedimenticola</taxon>
    </lineage>
</organism>
<name>A0A0F7JYK3_9GAMM</name>
<dbReference type="OrthoDB" id="5772775at2"/>
<evidence type="ECO:0000313" key="2">
    <source>
        <dbReference type="EMBL" id="AKH19728.1"/>
    </source>
</evidence>
<gene>
    <name evidence="2" type="ORF">AAY24_04430</name>
</gene>
<protein>
    <submittedName>
        <fullName evidence="2">Uncharacterized protein</fullName>
    </submittedName>
</protein>
<dbReference type="KEGG" id="seds:AAY24_04430"/>
<dbReference type="Proteomes" id="UP000034410">
    <property type="component" value="Chromosome"/>
</dbReference>
<evidence type="ECO:0000313" key="3">
    <source>
        <dbReference type="Proteomes" id="UP000034410"/>
    </source>
</evidence>
<accession>A0A0F7JYK3</accession>
<sequence>MNALLTTLGSLAGTVGILICLIAGVTRLSGSYYLFGYSAQSLLMIGAVAIIVACYLKLEHLSRTSR</sequence>
<keyword evidence="3" id="KW-1185">Reference proteome</keyword>
<dbReference type="AlphaFoldDB" id="A0A0F7JYK3"/>
<keyword evidence="1" id="KW-0472">Membrane</keyword>
<proteinExistence type="predicted"/>
<evidence type="ECO:0000256" key="1">
    <source>
        <dbReference type="SAM" id="Phobius"/>
    </source>
</evidence>